<sequence length="682" mass="77738">MGKLLQQFRQYALPLFLLTAGIFFQLIVLPSSIPYSHYDVLGIERLASNAQVEDAYQKFESRWNSGKVIPKIDQFIKIRYAFEILTNPIWKRDYDHFGIDEHLHIIETLKVKYKGEIFSKINLPLLAISSYGSSYNKLTYTDFASNIRKTKVWLIQVYSSGSPQSAEFSNSWNNIVNFLDGIVDTAVVELGELGIASFLAERRYTGQPFFRNGLPALISFPPNCRNLDCCFRYDGDNLSEDAVIDWMTTTILSLPRIFYYSKESLGKNFIAKSGQHKVKVIFFSRTGQRALPFQRKAARDYHDYASFAFVLWQDEDAPFWFKKFEVESAPATLLLKDPGVKPIVYYGTWNSSSFINIMEQNKHHDLPQLRSITSMELGCDAKGRSRAGDDSTAWYCVVLSGRLSLQLSIMRDVMRRVHKNLVDYGSLSSIKDDFSDQGLAAVALKEKRLTLTWLDGELQSTYCSFYLHSETSYETCGPRRYADIDDVPLLFLVRYRRNSTENNLKGEKKKKSIWDLSQDVEDSNLASQLVARYNGSEDVSEIIKWISQTIKDGDTRDLPYFRTQTPELIPENADSVLLKSIQGVISSGGMKKRLKSINTSIYDHVTDPRLGPFMLLGACLSFGAIYLQKNQTNSQDNKDESKPKRQRVKRTSSSKNRPPSITDAIPKDAEQILLPDSDPDSD</sequence>
<feature type="region of interest" description="Disordered" evidence="1">
    <location>
        <begin position="632"/>
        <end position="682"/>
    </location>
</feature>
<dbReference type="EMBL" id="LFYR01000691">
    <property type="protein sequence ID" value="KMZ71061.1"/>
    <property type="molecule type" value="Genomic_DNA"/>
</dbReference>
<dbReference type="SUPFAM" id="SSF52833">
    <property type="entry name" value="Thioredoxin-like"/>
    <property type="match status" value="1"/>
</dbReference>
<accession>A0A0K9PQ12</accession>
<keyword evidence="2" id="KW-0472">Membrane</keyword>
<dbReference type="Proteomes" id="UP000036987">
    <property type="component" value="Unassembled WGS sequence"/>
</dbReference>
<evidence type="ECO:0000256" key="1">
    <source>
        <dbReference type="SAM" id="MobiDB-lite"/>
    </source>
</evidence>
<dbReference type="STRING" id="29655.A0A0K9PQ12"/>
<comment type="caution">
    <text evidence="4">The sequence shown here is derived from an EMBL/GenBank/DDBJ whole genome shotgun (WGS) entry which is preliminary data.</text>
</comment>
<keyword evidence="5" id="KW-1185">Reference proteome</keyword>
<keyword evidence="2" id="KW-1133">Transmembrane helix</keyword>
<dbReference type="AlphaFoldDB" id="A0A0K9PQ12"/>
<dbReference type="InterPro" id="IPR052448">
    <property type="entry name" value="DnaJ_C16_autophagy_reg"/>
</dbReference>
<dbReference type="Gene3D" id="1.10.287.110">
    <property type="entry name" value="DnaJ domain"/>
    <property type="match status" value="1"/>
</dbReference>
<organism evidence="4 5">
    <name type="scientific">Zostera marina</name>
    <name type="common">Eelgrass</name>
    <dbReference type="NCBI Taxonomy" id="29655"/>
    <lineage>
        <taxon>Eukaryota</taxon>
        <taxon>Viridiplantae</taxon>
        <taxon>Streptophyta</taxon>
        <taxon>Embryophyta</taxon>
        <taxon>Tracheophyta</taxon>
        <taxon>Spermatophyta</taxon>
        <taxon>Magnoliopsida</taxon>
        <taxon>Liliopsida</taxon>
        <taxon>Zosteraceae</taxon>
        <taxon>Zostera</taxon>
    </lineage>
</organism>
<keyword evidence="2" id="KW-0812">Transmembrane</keyword>
<reference evidence="5" key="1">
    <citation type="journal article" date="2016" name="Nature">
        <title>The genome of the seagrass Zostera marina reveals angiosperm adaptation to the sea.</title>
        <authorList>
            <person name="Olsen J.L."/>
            <person name="Rouze P."/>
            <person name="Verhelst B."/>
            <person name="Lin Y.-C."/>
            <person name="Bayer T."/>
            <person name="Collen J."/>
            <person name="Dattolo E."/>
            <person name="De Paoli E."/>
            <person name="Dittami S."/>
            <person name="Maumus F."/>
            <person name="Michel G."/>
            <person name="Kersting A."/>
            <person name="Lauritano C."/>
            <person name="Lohaus R."/>
            <person name="Toepel M."/>
            <person name="Tonon T."/>
            <person name="Vanneste K."/>
            <person name="Amirebrahimi M."/>
            <person name="Brakel J."/>
            <person name="Bostroem C."/>
            <person name="Chovatia M."/>
            <person name="Grimwood J."/>
            <person name="Jenkins J.W."/>
            <person name="Jueterbock A."/>
            <person name="Mraz A."/>
            <person name="Stam W.T."/>
            <person name="Tice H."/>
            <person name="Bornberg-Bauer E."/>
            <person name="Green P.J."/>
            <person name="Pearson G.A."/>
            <person name="Procaccini G."/>
            <person name="Duarte C.M."/>
            <person name="Schmutz J."/>
            <person name="Reusch T.B.H."/>
            <person name="Van de Peer Y."/>
        </authorList>
    </citation>
    <scope>NUCLEOTIDE SEQUENCE [LARGE SCALE GENOMIC DNA]</scope>
    <source>
        <strain evidence="5">cv. Finnish</strain>
    </source>
</reference>
<gene>
    <name evidence="4" type="ORF">ZOSMA_189G00220</name>
</gene>
<dbReference type="InterPro" id="IPR036869">
    <property type="entry name" value="J_dom_sf"/>
</dbReference>
<feature type="transmembrane region" description="Helical" evidence="2">
    <location>
        <begin position="12"/>
        <end position="33"/>
    </location>
</feature>
<evidence type="ECO:0000259" key="3">
    <source>
        <dbReference type="PROSITE" id="PS50076"/>
    </source>
</evidence>
<proteinExistence type="predicted"/>
<dbReference type="GO" id="GO:0005783">
    <property type="term" value="C:endoplasmic reticulum"/>
    <property type="evidence" value="ECO:0007669"/>
    <property type="project" value="UniProtKB-ARBA"/>
</dbReference>
<protein>
    <recommendedName>
        <fullName evidence="3">J domain-containing protein</fullName>
    </recommendedName>
</protein>
<dbReference type="OrthoDB" id="767702at2759"/>
<dbReference type="OMA" id="QWEMTDS"/>
<name>A0A0K9PQ12_ZOSMR</name>
<evidence type="ECO:0000313" key="5">
    <source>
        <dbReference type="Proteomes" id="UP000036987"/>
    </source>
</evidence>
<evidence type="ECO:0000313" key="4">
    <source>
        <dbReference type="EMBL" id="KMZ71061.1"/>
    </source>
</evidence>
<dbReference type="SUPFAM" id="SSF46565">
    <property type="entry name" value="Chaperone J-domain"/>
    <property type="match status" value="1"/>
</dbReference>
<dbReference type="PANTHER" id="PTHR44303:SF2">
    <property type="entry name" value="DNAJ HOMOLOG SUBFAMILY C MEMBER 16"/>
    <property type="match status" value="1"/>
</dbReference>
<dbReference type="PROSITE" id="PS50076">
    <property type="entry name" value="DNAJ_2"/>
    <property type="match status" value="1"/>
</dbReference>
<feature type="domain" description="J" evidence="3">
    <location>
        <begin position="36"/>
        <end position="98"/>
    </location>
</feature>
<dbReference type="InterPro" id="IPR036249">
    <property type="entry name" value="Thioredoxin-like_sf"/>
</dbReference>
<dbReference type="PANTHER" id="PTHR44303">
    <property type="entry name" value="DNAJ HOMOLOG SUBFAMILY C MEMBER 16"/>
    <property type="match status" value="1"/>
</dbReference>
<dbReference type="InterPro" id="IPR001623">
    <property type="entry name" value="DnaJ_domain"/>
</dbReference>
<evidence type="ECO:0000256" key="2">
    <source>
        <dbReference type="SAM" id="Phobius"/>
    </source>
</evidence>